<gene>
    <name evidence="3" type="ORF">ACFFVF_02615</name>
</gene>
<evidence type="ECO:0000256" key="1">
    <source>
        <dbReference type="SAM" id="Phobius"/>
    </source>
</evidence>
<feature type="transmembrane region" description="Helical" evidence="1">
    <location>
        <begin position="41"/>
        <end position="59"/>
    </location>
</feature>
<dbReference type="InterPro" id="IPR050879">
    <property type="entry name" value="Acyltransferase_3"/>
</dbReference>
<evidence type="ECO:0000313" key="4">
    <source>
        <dbReference type="Proteomes" id="UP001589607"/>
    </source>
</evidence>
<keyword evidence="1" id="KW-0472">Membrane</keyword>
<feature type="transmembrane region" description="Helical" evidence="1">
    <location>
        <begin position="232"/>
        <end position="254"/>
    </location>
</feature>
<reference evidence="3 4" key="1">
    <citation type="submission" date="2024-09" db="EMBL/GenBank/DDBJ databases">
        <authorList>
            <person name="Sun Q."/>
            <person name="Mori K."/>
        </authorList>
    </citation>
    <scope>NUCLEOTIDE SEQUENCE [LARGE SCALE GENOMIC DNA]</scope>
    <source>
        <strain evidence="3 4">CECT 7955</strain>
    </source>
</reference>
<dbReference type="EC" id="2.3.-.-" evidence="3"/>
<keyword evidence="1" id="KW-1133">Transmembrane helix</keyword>
<evidence type="ECO:0000259" key="2">
    <source>
        <dbReference type="Pfam" id="PF01757"/>
    </source>
</evidence>
<feature type="transmembrane region" description="Helical" evidence="1">
    <location>
        <begin position="260"/>
        <end position="282"/>
    </location>
</feature>
<dbReference type="Pfam" id="PF01757">
    <property type="entry name" value="Acyl_transf_3"/>
    <property type="match status" value="1"/>
</dbReference>
<feature type="transmembrane region" description="Helical" evidence="1">
    <location>
        <begin position="133"/>
        <end position="153"/>
    </location>
</feature>
<sequence>MEKIKENRIPSLDGIRALSILMVVFGHAFKGYFKLIDIANLGVRIFFIISAYLIVGILFRDVNLNRFSIKTFYFKRLIRTFPAFYVYLLIVVIVLLYFEMFQMEQFWRAPVYLENYHPRSLWNNNQWFVGHTWSLAVEEQFYVLIALMFMLFNRKVINYNQLLKIFLAIVVITPLIRVSYLFVHAIPNLFRGSLHRSFETVADSLAMGGILAIITKEKIINSKIFKFLKDKILILILILFFFQMLNSSLLVELFGLKIRYFYNFVGLTIINCIITLLIFILINKDRTSTFFCFLNNPIMKTIGLWSYSIYLWQQIWLYSWDIPLYLKFIGIIISSMISYYLIEKKFLSWRDTYLKNK</sequence>
<keyword evidence="4" id="KW-1185">Reference proteome</keyword>
<evidence type="ECO:0000313" key="3">
    <source>
        <dbReference type="EMBL" id="MFB9095395.1"/>
    </source>
</evidence>
<dbReference type="Proteomes" id="UP001589607">
    <property type="component" value="Unassembled WGS sequence"/>
</dbReference>
<dbReference type="RefSeq" id="WP_236456961.1">
    <property type="nucleotide sequence ID" value="NZ_CBCSGE010000010.1"/>
</dbReference>
<dbReference type="EMBL" id="JBHMEY010000006">
    <property type="protein sequence ID" value="MFB9095395.1"/>
    <property type="molecule type" value="Genomic_DNA"/>
</dbReference>
<feature type="transmembrane region" description="Helical" evidence="1">
    <location>
        <begin position="12"/>
        <end position="29"/>
    </location>
</feature>
<proteinExistence type="predicted"/>
<dbReference type="GO" id="GO:0016746">
    <property type="term" value="F:acyltransferase activity"/>
    <property type="evidence" value="ECO:0007669"/>
    <property type="project" value="UniProtKB-KW"/>
</dbReference>
<feature type="transmembrane region" description="Helical" evidence="1">
    <location>
        <begin position="80"/>
        <end position="98"/>
    </location>
</feature>
<keyword evidence="3" id="KW-0012">Acyltransferase</keyword>
<accession>A0ABV5GKM3</accession>
<name>A0ABV5GKM3_9FLAO</name>
<keyword evidence="1" id="KW-0812">Transmembrane</keyword>
<comment type="caution">
    <text evidence="3">The sequence shown here is derived from an EMBL/GenBank/DDBJ whole genome shotgun (WGS) entry which is preliminary data.</text>
</comment>
<dbReference type="InterPro" id="IPR002656">
    <property type="entry name" value="Acyl_transf_3_dom"/>
</dbReference>
<feature type="transmembrane region" description="Helical" evidence="1">
    <location>
        <begin position="165"/>
        <end position="186"/>
    </location>
</feature>
<keyword evidence="3" id="KW-0808">Transferase</keyword>
<feature type="domain" description="Acyltransferase 3" evidence="2">
    <location>
        <begin position="10"/>
        <end position="327"/>
    </location>
</feature>
<protein>
    <submittedName>
        <fullName evidence="3">Acyltransferase family protein</fullName>
        <ecNumber evidence="3">2.3.-.-</ecNumber>
    </submittedName>
</protein>
<dbReference type="PANTHER" id="PTHR23028:SF53">
    <property type="entry name" value="ACYL_TRANSF_3 DOMAIN-CONTAINING PROTEIN"/>
    <property type="match status" value="1"/>
</dbReference>
<feature type="transmembrane region" description="Helical" evidence="1">
    <location>
        <begin position="324"/>
        <end position="342"/>
    </location>
</feature>
<dbReference type="PANTHER" id="PTHR23028">
    <property type="entry name" value="ACETYLTRANSFERASE"/>
    <property type="match status" value="1"/>
</dbReference>
<organism evidence="3 4">
    <name type="scientific">Flavobacterium jumunjinense</name>
    <dbReference type="NCBI Taxonomy" id="998845"/>
    <lineage>
        <taxon>Bacteria</taxon>
        <taxon>Pseudomonadati</taxon>
        <taxon>Bacteroidota</taxon>
        <taxon>Flavobacteriia</taxon>
        <taxon>Flavobacteriales</taxon>
        <taxon>Flavobacteriaceae</taxon>
        <taxon>Flavobacterium</taxon>
    </lineage>
</organism>